<evidence type="ECO:0000256" key="1">
    <source>
        <dbReference type="ARBA" id="ARBA00004323"/>
    </source>
</evidence>
<dbReference type="GO" id="GO:0006493">
    <property type="term" value="P:protein O-linked glycosylation"/>
    <property type="evidence" value="ECO:0007669"/>
    <property type="project" value="TreeGrafter"/>
</dbReference>
<dbReference type="Gene3D" id="3.90.550.10">
    <property type="entry name" value="Spore Coat Polysaccharide Biosynthesis Protein SpsA, Chain A"/>
    <property type="match status" value="1"/>
</dbReference>
<evidence type="ECO:0000256" key="2">
    <source>
        <dbReference type="ARBA" id="ARBA00008661"/>
    </source>
</evidence>
<keyword evidence="13" id="KW-1185">Reference proteome</keyword>
<dbReference type="Gene3D" id="3.90.550.50">
    <property type="match status" value="1"/>
</dbReference>
<keyword evidence="9" id="KW-0472">Membrane</keyword>
<keyword evidence="4" id="KW-0808">Transferase</keyword>
<dbReference type="eggNOG" id="KOG2287">
    <property type="taxonomic scope" value="Eukaryota"/>
</dbReference>
<dbReference type="GO" id="GO:0000139">
    <property type="term" value="C:Golgi membrane"/>
    <property type="evidence" value="ECO:0007669"/>
    <property type="project" value="UniProtKB-SubCell"/>
</dbReference>
<evidence type="ECO:0000256" key="6">
    <source>
        <dbReference type="ARBA" id="ARBA00022968"/>
    </source>
</evidence>
<evidence type="ECO:0000256" key="3">
    <source>
        <dbReference type="ARBA" id="ARBA00022676"/>
    </source>
</evidence>
<dbReference type="GO" id="GO:0016758">
    <property type="term" value="F:hexosyltransferase activity"/>
    <property type="evidence" value="ECO:0007669"/>
    <property type="project" value="InterPro"/>
</dbReference>
<keyword evidence="8" id="KW-0333">Golgi apparatus</keyword>
<protein>
    <recommendedName>
        <fullName evidence="11">Glycosyltransferase 2-like domain-containing protein</fullName>
    </recommendedName>
</protein>
<dbReference type="PANTHER" id="PTHR11214:SF3">
    <property type="entry name" value="BETA-1,3-GALACTOSYLTRANSFERASE 6"/>
    <property type="match status" value="1"/>
</dbReference>
<evidence type="ECO:0000313" key="13">
    <source>
        <dbReference type="Proteomes" id="UP000013827"/>
    </source>
</evidence>
<comment type="subcellular location">
    <subcellularLocation>
        <location evidence="1">Golgi apparatus membrane</location>
        <topology evidence="1">Single-pass type II membrane protein</topology>
    </subcellularLocation>
</comment>
<keyword evidence="6" id="KW-0735">Signal-anchor</keyword>
<evidence type="ECO:0000256" key="8">
    <source>
        <dbReference type="ARBA" id="ARBA00023034"/>
    </source>
</evidence>
<evidence type="ECO:0000256" key="4">
    <source>
        <dbReference type="ARBA" id="ARBA00022679"/>
    </source>
</evidence>
<keyword evidence="3" id="KW-0328">Glycosyltransferase</keyword>
<dbReference type="Pfam" id="PF00535">
    <property type="entry name" value="Glycos_transf_2"/>
    <property type="match status" value="1"/>
</dbReference>
<dbReference type="GeneID" id="17267405"/>
<reference evidence="12" key="2">
    <citation type="submission" date="2024-10" db="UniProtKB">
        <authorList>
            <consortium name="EnsemblProtists"/>
        </authorList>
    </citation>
    <scope>IDENTIFICATION</scope>
</reference>
<keyword evidence="7" id="KW-1133">Transmembrane helix</keyword>
<keyword evidence="5" id="KW-0812">Transmembrane</keyword>
<feature type="domain" description="Glycosyltransferase 2-like" evidence="11">
    <location>
        <begin position="10"/>
        <end position="170"/>
    </location>
</feature>
<evidence type="ECO:0000256" key="10">
    <source>
        <dbReference type="SAM" id="MobiDB-lite"/>
    </source>
</evidence>
<dbReference type="RefSeq" id="XP_005774293.1">
    <property type="nucleotide sequence ID" value="XM_005774236.1"/>
</dbReference>
<proteinExistence type="inferred from homology"/>
<sequence length="773" mass="84203">MSDITIGIKHYGSRREQLDRLLRSIRRRYATAEVIVADDGCKADRTVARTHNVTLVCTEAGSGLGLGRNAIVRRARTEFMLLLDDDIVFSEATDLAALHDALVRDPGAALAGGCYDDLEGGDADCFNLAFSVTGGGTSVAARFATLQAQGGGCGVVGATHNFFLARRSALVQHGWDARQKLMEHQAFFYALWLHGLRVLACPAVRVQHPRKRGPRARHAGVRQTAQRLGDRGRTRLKSNTPELGLLHAGHAVPFDPGVTLRHGTTPRGSTSSSARQRESDYLQYLCRNFPRIDSWATPWWTVDCGAHTFKSVNDESPMPLAWDASDDTSIVAHTLRDDLGLFVLVLSAQGRAAARDTLRQSWIRIFGRGSGAVHGMRWDYGFFLGGAGAASPAPLMRGDIVRLASPDGYAQLGDKVVAALAWSVAHVKSRFILKCDEDSFVHVAKINEYLAGLGAAAAAALYAGQVVVAPVRRTGKWGVPAEVFPAAQYPPYAKGGGYLLSIDVARQIVPEIQTGRSPLLSNVEDAMVGVAADRLAMSATGLNHHFRELSLDIAAVRAASALHCCSSDTMLYHKPAQLAVCDACWAAGGLEPDTQAAGAAAYEHFKNGASSKCFGVLPAKTRAKVPVAASFFHVLTFMVVGRKEAVNVQATCDVLSGVANVSFFYAHYDDAQPWYAKQAWYRRCARDHVAYREKVKSRFVVNAIASRGSAWAETYSHVWIIDEDVRLPPLRYRALAHYDKWMASFEAARETFIWGTPAFRRRLELVVADVITQ</sequence>
<dbReference type="InterPro" id="IPR002659">
    <property type="entry name" value="Glyco_trans_31"/>
</dbReference>
<evidence type="ECO:0000313" key="12">
    <source>
        <dbReference type="EnsemblProtists" id="EOD21864"/>
    </source>
</evidence>
<accession>A0A0D3JEC9</accession>
<name>A0A0D3JEC9_EMIH1</name>
<organism evidence="12 13">
    <name type="scientific">Emiliania huxleyi (strain CCMP1516)</name>
    <dbReference type="NCBI Taxonomy" id="280463"/>
    <lineage>
        <taxon>Eukaryota</taxon>
        <taxon>Haptista</taxon>
        <taxon>Haptophyta</taxon>
        <taxon>Prymnesiophyceae</taxon>
        <taxon>Isochrysidales</taxon>
        <taxon>Noelaerhabdaceae</taxon>
        <taxon>Emiliania</taxon>
    </lineage>
</organism>
<dbReference type="AlphaFoldDB" id="A0A0D3JEC9"/>
<dbReference type="EnsemblProtists" id="EOD21864">
    <property type="protein sequence ID" value="EOD21864"/>
    <property type="gene ID" value="EMIHUDRAFT_117004"/>
</dbReference>
<dbReference type="PANTHER" id="PTHR11214">
    <property type="entry name" value="BETA-1,3-N-ACETYLGLUCOSAMINYLTRANSFERASE"/>
    <property type="match status" value="1"/>
</dbReference>
<reference evidence="13" key="1">
    <citation type="journal article" date="2013" name="Nature">
        <title>Pan genome of the phytoplankton Emiliania underpins its global distribution.</title>
        <authorList>
            <person name="Read B.A."/>
            <person name="Kegel J."/>
            <person name="Klute M.J."/>
            <person name="Kuo A."/>
            <person name="Lefebvre S.C."/>
            <person name="Maumus F."/>
            <person name="Mayer C."/>
            <person name="Miller J."/>
            <person name="Monier A."/>
            <person name="Salamov A."/>
            <person name="Young J."/>
            <person name="Aguilar M."/>
            <person name="Claverie J.M."/>
            <person name="Frickenhaus S."/>
            <person name="Gonzalez K."/>
            <person name="Herman E.K."/>
            <person name="Lin Y.C."/>
            <person name="Napier J."/>
            <person name="Ogata H."/>
            <person name="Sarno A.F."/>
            <person name="Shmutz J."/>
            <person name="Schroeder D."/>
            <person name="de Vargas C."/>
            <person name="Verret F."/>
            <person name="von Dassow P."/>
            <person name="Valentin K."/>
            <person name="Van de Peer Y."/>
            <person name="Wheeler G."/>
            <person name="Dacks J.B."/>
            <person name="Delwiche C.F."/>
            <person name="Dyhrman S.T."/>
            <person name="Glockner G."/>
            <person name="John U."/>
            <person name="Richards T."/>
            <person name="Worden A.Z."/>
            <person name="Zhang X."/>
            <person name="Grigoriev I.V."/>
            <person name="Allen A.E."/>
            <person name="Bidle K."/>
            <person name="Borodovsky M."/>
            <person name="Bowler C."/>
            <person name="Brownlee C."/>
            <person name="Cock J.M."/>
            <person name="Elias M."/>
            <person name="Gladyshev V.N."/>
            <person name="Groth M."/>
            <person name="Guda C."/>
            <person name="Hadaegh A."/>
            <person name="Iglesias-Rodriguez M.D."/>
            <person name="Jenkins J."/>
            <person name="Jones B.M."/>
            <person name="Lawson T."/>
            <person name="Leese F."/>
            <person name="Lindquist E."/>
            <person name="Lobanov A."/>
            <person name="Lomsadze A."/>
            <person name="Malik S.B."/>
            <person name="Marsh M.E."/>
            <person name="Mackinder L."/>
            <person name="Mock T."/>
            <person name="Mueller-Roeber B."/>
            <person name="Pagarete A."/>
            <person name="Parker M."/>
            <person name="Probert I."/>
            <person name="Quesneville H."/>
            <person name="Raines C."/>
            <person name="Rensing S.A."/>
            <person name="Riano-Pachon D.M."/>
            <person name="Richier S."/>
            <person name="Rokitta S."/>
            <person name="Shiraiwa Y."/>
            <person name="Soanes D.M."/>
            <person name="van der Giezen M."/>
            <person name="Wahlund T.M."/>
            <person name="Williams B."/>
            <person name="Wilson W."/>
            <person name="Wolfe G."/>
            <person name="Wurch L.L."/>
        </authorList>
    </citation>
    <scope>NUCLEOTIDE SEQUENCE</scope>
</reference>
<evidence type="ECO:0000259" key="11">
    <source>
        <dbReference type="Pfam" id="PF00535"/>
    </source>
</evidence>
<feature type="compositionally biased region" description="Basic residues" evidence="10">
    <location>
        <begin position="209"/>
        <end position="220"/>
    </location>
</feature>
<feature type="region of interest" description="Disordered" evidence="10">
    <location>
        <begin position="209"/>
        <end position="229"/>
    </location>
</feature>
<evidence type="ECO:0000256" key="5">
    <source>
        <dbReference type="ARBA" id="ARBA00022692"/>
    </source>
</evidence>
<comment type="similarity">
    <text evidence="2">Belongs to the glycosyltransferase 31 family.</text>
</comment>
<dbReference type="PaxDb" id="2903-EOD21864"/>
<dbReference type="KEGG" id="ehx:EMIHUDRAFT_117004"/>
<dbReference type="HOGENOM" id="CLU_361875_0_0_1"/>
<dbReference type="Proteomes" id="UP000013827">
    <property type="component" value="Unassembled WGS sequence"/>
</dbReference>
<evidence type="ECO:0000256" key="9">
    <source>
        <dbReference type="ARBA" id="ARBA00023136"/>
    </source>
</evidence>
<dbReference type="InterPro" id="IPR001173">
    <property type="entry name" value="Glyco_trans_2-like"/>
</dbReference>
<evidence type="ECO:0000256" key="7">
    <source>
        <dbReference type="ARBA" id="ARBA00022989"/>
    </source>
</evidence>
<dbReference type="InterPro" id="IPR029044">
    <property type="entry name" value="Nucleotide-diphossugar_trans"/>
</dbReference>
<dbReference type="SUPFAM" id="SSF53448">
    <property type="entry name" value="Nucleotide-diphospho-sugar transferases"/>
    <property type="match status" value="1"/>
</dbReference>
<dbReference type="Pfam" id="PF01762">
    <property type="entry name" value="Galactosyl_T"/>
    <property type="match status" value="1"/>
</dbReference>